<dbReference type="GO" id="GO:0020037">
    <property type="term" value="F:heme binding"/>
    <property type="evidence" value="ECO:0007669"/>
    <property type="project" value="InterPro"/>
</dbReference>
<protein>
    <submittedName>
        <fullName evidence="2">Heme NO binding domain-containing protein</fullName>
    </submittedName>
</protein>
<dbReference type="OrthoDB" id="981203at2"/>
<dbReference type="SUPFAM" id="SSF111126">
    <property type="entry name" value="Ligand-binding domain in the NO signalling and Golgi transport"/>
    <property type="match status" value="1"/>
</dbReference>
<dbReference type="RefSeq" id="WP_020951046.1">
    <property type="nucleotide sequence ID" value="NC_022041.1"/>
</dbReference>
<evidence type="ECO:0000313" key="2">
    <source>
        <dbReference type="EMBL" id="AGT09408.1"/>
    </source>
</evidence>
<dbReference type="InterPro" id="IPR038158">
    <property type="entry name" value="H-NOX_domain_sf"/>
</dbReference>
<organism evidence="2 3">
    <name type="scientific">Paracoccus aminophilus JCM 7686</name>
    <dbReference type="NCBI Taxonomy" id="1367847"/>
    <lineage>
        <taxon>Bacteria</taxon>
        <taxon>Pseudomonadati</taxon>
        <taxon>Pseudomonadota</taxon>
        <taxon>Alphaproteobacteria</taxon>
        <taxon>Rhodobacterales</taxon>
        <taxon>Paracoccaceae</taxon>
        <taxon>Paracoccus</taxon>
    </lineage>
</organism>
<dbReference type="InterPro" id="IPR011644">
    <property type="entry name" value="Heme_NO-bd"/>
</dbReference>
<dbReference type="Proteomes" id="UP000015480">
    <property type="component" value="Chromosome"/>
</dbReference>
<evidence type="ECO:0000259" key="1">
    <source>
        <dbReference type="Pfam" id="PF07700"/>
    </source>
</evidence>
<dbReference type="STRING" id="1367847.JCM7686_2338"/>
<proteinExistence type="predicted"/>
<evidence type="ECO:0000313" key="3">
    <source>
        <dbReference type="Proteomes" id="UP000015480"/>
    </source>
</evidence>
<dbReference type="AlphaFoldDB" id="S5YD74"/>
<dbReference type="Gene3D" id="3.90.1520.10">
    <property type="entry name" value="H-NOX domain"/>
    <property type="match status" value="1"/>
</dbReference>
<gene>
    <name evidence="2" type="ORF">JCM7686_2338</name>
</gene>
<name>S5YD74_PARAH</name>
<dbReference type="HOGENOM" id="CLU_079260_0_1_5"/>
<keyword evidence="3" id="KW-1185">Reference proteome</keyword>
<dbReference type="InterPro" id="IPR024096">
    <property type="entry name" value="NO_sig/Golgi_transp_ligand-bd"/>
</dbReference>
<dbReference type="Pfam" id="PF07700">
    <property type="entry name" value="HNOB"/>
    <property type="match status" value="1"/>
</dbReference>
<accession>S5YD74</accession>
<reference evidence="2 3" key="1">
    <citation type="journal article" date="2014" name="BMC Genomics">
        <title>Architecture and functions of a multipartite genome of the methylotrophic bacterium Paracoccus aminophilus JCM 7686, containing primary and secondary chromids.</title>
        <authorList>
            <person name="Dziewit L."/>
            <person name="Czarnecki J."/>
            <person name="Wibberg D."/>
            <person name="Radlinska M."/>
            <person name="Mrozek P."/>
            <person name="Szymczak M."/>
            <person name="Schluter A."/>
            <person name="Puhler A."/>
            <person name="Bartosik D."/>
        </authorList>
    </citation>
    <scope>NUCLEOTIDE SEQUENCE [LARGE SCALE GENOMIC DNA]</scope>
    <source>
        <strain evidence="2">JCM 7686</strain>
    </source>
</reference>
<feature type="domain" description="Heme NO-binding" evidence="1">
    <location>
        <begin position="3"/>
        <end position="154"/>
    </location>
</feature>
<sequence>MLGLVNRSIEVFLRTTYGEPLWQEVARKSSIDVRGFNSLREYKDDLTTTLLRNAAAKLGKPSLDILEDTGAWLVRLEPIRRLLRFSGSDFAEFVAALEELPGRARMAVPRLPFPPVTVVRLGPDHIRISGRDWPFGLQWMLAGALRGMADDYGVLVIIEARVEAVEMKVLVEGYTDSRPFDFSPQLEQGHPQ</sequence>
<dbReference type="KEGG" id="pami:JCM7686_2338"/>
<dbReference type="eggNOG" id="COG1060">
    <property type="taxonomic scope" value="Bacteria"/>
</dbReference>
<dbReference type="EMBL" id="CP006650">
    <property type="protein sequence ID" value="AGT09408.1"/>
    <property type="molecule type" value="Genomic_DNA"/>
</dbReference>
<dbReference type="PATRIC" id="fig|1367847.3.peg.2335"/>